<organism evidence="4 5">
    <name type="scientific">Caproicibacterium lactatifermentans</name>
    <dbReference type="NCBI Taxonomy" id="2666138"/>
    <lineage>
        <taxon>Bacteria</taxon>
        <taxon>Bacillati</taxon>
        <taxon>Bacillota</taxon>
        <taxon>Clostridia</taxon>
        <taxon>Eubacteriales</taxon>
        <taxon>Oscillospiraceae</taxon>
        <taxon>Caproicibacterium</taxon>
    </lineage>
</organism>
<evidence type="ECO:0000313" key="5">
    <source>
        <dbReference type="Proteomes" id="UP000501316"/>
    </source>
</evidence>
<dbReference type="RefSeq" id="WP_174192997.1">
    <property type="nucleotide sequence ID" value="NZ_CP046051.1"/>
</dbReference>
<protein>
    <submittedName>
        <fullName evidence="4">Uncharacterized protein</fullName>
    </submittedName>
</protein>
<dbReference type="Proteomes" id="UP000501316">
    <property type="component" value="Chromosome"/>
</dbReference>
<feature type="region of interest" description="Disordered" evidence="1">
    <location>
        <begin position="92"/>
        <end position="151"/>
    </location>
</feature>
<sequence>MKMKLKRIVAAALAAMVFMSAAIPSYAASKGEIMAEIEAGVVVNGRTIYAPNKYVAMAQSYLNSHNLTDAQLTRILNAVQIVKVKVAKKLSEKENANSQVNSSSVNSAVNHNGTTSGQPAGSASTTASSKASMTGTASADSYAGTPKINTGSALPSKTDDAIIKSFDFGNKNLTTQQRLALSSAVVEVAEAAGATVTTNGDNVVIVDKYGNTYNVEQANPIKDTGIHYSWIPAILAASSIVVVVIGSACVFIWLKKKRLNAGGESI</sequence>
<evidence type="ECO:0000313" key="4">
    <source>
        <dbReference type="EMBL" id="QKN23686.1"/>
    </source>
</evidence>
<keyword evidence="2" id="KW-1133">Transmembrane helix</keyword>
<evidence type="ECO:0000256" key="2">
    <source>
        <dbReference type="SAM" id="Phobius"/>
    </source>
</evidence>
<gene>
    <name evidence="4" type="ORF">GJQ69_03855</name>
</gene>
<accession>A0A859DPQ7</accession>
<keyword evidence="3" id="KW-0732">Signal</keyword>
<evidence type="ECO:0000256" key="3">
    <source>
        <dbReference type="SAM" id="SignalP"/>
    </source>
</evidence>
<dbReference type="AlphaFoldDB" id="A0A859DPQ7"/>
<proteinExistence type="predicted"/>
<feature type="compositionally biased region" description="Low complexity" evidence="1">
    <location>
        <begin position="96"/>
        <end position="139"/>
    </location>
</feature>
<dbReference type="EMBL" id="CP046051">
    <property type="protein sequence ID" value="QKN23686.1"/>
    <property type="molecule type" value="Genomic_DNA"/>
</dbReference>
<feature type="chain" id="PRO_5032880491" evidence="3">
    <location>
        <begin position="28"/>
        <end position="266"/>
    </location>
</feature>
<evidence type="ECO:0000256" key="1">
    <source>
        <dbReference type="SAM" id="MobiDB-lite"/>
    </source>
</evidence>
<dbReference type="KEGG" id="clf:GJQ69_03855"/>
<feature type="signal peptide" evidence="3">
    <location>
        <begin position="1"/>
        <end position="27"/>
    </location>
</feature>
<name>A0A859DPQ7_9FIRM</name>
<feature type="transmembrane region" description="Helical" evidence="2">
    <location>
        <begin position="230"/>
        <end position="254"/>
    </location>
</feature>
<keyword evidence="2" id="KW-0472">Membrane</keyword>
<keyword evidence="2" id="KW-0812">Transmembrane</keyword>
<reference evidence="4 5" key="1">
    <citation type="submission" date="2019-11" db="EMBL/GenBank/DDBJ databases">
        <authorList>
            <person name="Ren C."/>
            <person name="Wang H."/>
            <person name="Xu Y."/>
        </authorList>
    </citation>
    <scope>NUCLEOTIDE SEQUENCE [LARGE SCALE GENOMIC DNA]</scope>
    <source>
        <strain evidence="4 5">LBM 19010</strain>
    </source>
</reference>